<organism evidence="6 7">
    <name type="scientific">Streptosporangium saharense</name>
    <dbReference type="NCBI Taxonomy" id="1706840"/>
    <lineage>
        <taxon>Bacteria</taxon>
        <taxon>Bacillati</taxon>
        <taxon>Actinomycetota</taxon>
        <taxon>Actinomycetes</taxon>
        <taxon>Streptosporangiales</taxon>
        <taxon>Streptosporangiaceae</taxon>
        <taxon>Streptosporangium</taxon>
    </lineage>
</organism>
<evidence type="ECO:0000313" key="6">
    <source>
        <dbReference type="EMBL" id="MBB4916644.1"/>
    </source>
</evidence>
<sequence>MIDGRLLRGERTRRTVLDTAVGLASVEGLDGLSLARLAQTLGVSKSGLFAHWPDKRSLQLAIVEHARRQWIERIVEPALRAPRGLPRLLALHELRLDFYASGQLPGGCFFQAVGSELDDRPGPVRDAVAAAIDGWMDLLADLAERAVALGQLRPETDPRQLAFEIEALGAVVVVHTRLLQDERSRERARRAVLDRLRALATDPSILPEA</sequence>
<dbReference type="Gene3D" id="1.10.357.10">
    <property type="entry name" value="Tetracycline Repressor, domain 2"/>
    <property type="match status" value="1"/>
</dbReference>
<dbReference type="RefSeq" id="WP_184716158.1">
    <property type="nucleotide sequence ID" value="NZ_JACHJP010000003.1"/>
</dbReference>
<dbReference type="InterPro" id="IPR001647">
    <property type="entry name" value="HTH_TetR"/>
</dbReference>
<comment type="caution">
    <text evidence="6">The sequence shown here is derived from an EMBL/GenBank/DDBJ whole genome shotgun (WGS) entry which is preliminary data.</text>
</comment>
<dbReference type="SUPFAM" id="SSF48498">
    <property type="entry name" value="Tetracyclin repressor-like, C-terminal domain"/>
    <property type="match status" value="1"/>
</dbReference>
<feature type="domain" description="HTH tetR-type" evidence="5">
    <location>
        <begin position="10"/>
        <end position="70"/>
    </location>
</feature>
<dbReference type="EMBL" id="JACHJP010000003">
    <property type="protein sequence ID" value="MBB4916644.1"/>
    <property type="molecule type" value="Genomic_DNA"/>
</dbReference>
<gene>
    <name evidence="6" type="ORF">FHS44_003732</name>
</gene>
<dbReference type="GO" id="GO:0003677">
    <property type="term" value="F:DNA binding"/>
    <property type="evidence" value="ECO:0007669"/>
    <property type="project" value="UniProtKB-UniRule"/>
</dbReference>
<dbReference type="SUPFAM" id="SSF46689">
    <property type="entry name" value="Homeodomain-like"/>
    <property type="match status" value="1"/>
</dbReference>
<accession>A0A7W7QN45</accession>
<name>A0A7W7QN45_9ACTN</name>
<dbReference type="Gene3D" id="1.10.10.60">
    <property type="entry name" value="Homeodomain-like"/>
    <property type="match status" value="1"/>
</dbReference>
<keyword evidence="3" id="KW-0804">Transcription</keyword>
<dbReference type="PANTHER" id="PTHR47506">
    <property type="entry name" value="TRANSCRIPTIONAL REGULATORY PROTEIN"/>
    <property type="match status" value="1"/>
</dbReference>
<dbReference type="PANTHER" id="PTHR47506:SF6">
    <property type="entry name" value="HTH-TYPE TRANSCRIPTIONAL REPRESSOR NEMR"/>
    <property type="match status" value="1"/>
</dbReference>
<evidence type="ECO:0000256" key="4">
    <source>
        <dbReference type="PROSITE-ProRule" id="PRU00335"/>
    </source>
</evidence>
<evidence type="ECO:0000256" key="3">
    <source>
        <dbReference type="ARBA" id="ARBA00023163"/>
    </source>
</evidence>
<dbReference type="InterPro" id="IPR009057">
    <property type="entry name" value="Homeodomain-like_sf"/>
</dbReference>
<reference evidence="6 7" key="1">
    <citation type="submission" date="2020-08" db="EMBL/GenBank/DDBJ databases">
        <title>Genomic Encyclopedia of Type Strains, Phase III (KMG-III): the genomes of soil and plant-associated and newly described type strains.</title>
        <authorList>
            <person name="Whitman W."/>
        </authorList>
    </citation>
    <scope>NUCLEOTIDE SEQUENCE [LARGE SCALE GENOMIC DNA]</scope>
    <source>
        <strain evidence="6 7">CECT 8840</strain>
    </source>
</reference>
<dbReference type="AlphaFoldDB" id="A0A7W7QN45"/>
<evidence type="ECO:0000256" key="2">
    <source>
        <dbReference type="ARBA" id="ARBA00023125"/>
    </source>
</evidence>
<dbReference type="InterPro" id="IPR036271">
    <property type="entry name" value="Tet_transcr_reg_TetR-rel_C_sf"/>
</dbReference>
<dbReference type="InterPro" id="IPR011075">
    <property type="entry name" value="TetR_C"/>
</dbReference>
<proteinExistence type="predicted"/>
<feature type="DNA-binding region" description="H-T-H motif" evidence="4">
    <location>
        <begin position="33"/>
        <end position="52"/>
    </location>
</feature>
<evidence type="ECO:0000259" key="5">
    <source>
        <dbReference type="PROSITE" id="PS50977"/>
    </source>
</evidence>
<protein>
    <submittedName>
        <fullName evidence="6">AcrR family transcriptional regulator</fullName>
    </submittedName>
</protein>
<keyword evidence="7" id="KW-1185">Reference proteome</keyword>
<keyword evidence="2 4" id="KW-0238">DNA-binding</keyword>
<dbReference type="PROSITE" id="PS50977">
    <property type="entry name" value="HTH_TETR_2"/>
    <property type="match status" value="1"/>
</dbReference>
<evidence type="ECO:0000313" key="7">
    <source>
        <dbReference type="Proteomes" id="UP000552644"/>
    </source>
</evidence>
<dbReference type="Pfam" id="PF16925">
    <property type="entry name" value="TetR_C_13"/>
    <property type="match status" value="1"/>
</dbReference>
<dbReference type="Proteomes" id="UP000552644">
    <property type="component" value="Unassembled WGS sequence"/>
</dbReference>
<dbReference type="Pfam" id="PF00440">
    <property type="entry name" value="TetR_N"/>
    <property type="match status" value="1"/>
</dbReference>
<evidence type="ECO:0000256" key="1">
    <source>
        <dbReference type="ARBA" id="ARBA00023015"/>
    </source>
</evidence>
<keyword evidence="1" id="KW-0805">Transcription regulation</keyword>